<dbReference type="PaxDb" id="3827-XP_004489790.1"/>
<evidence type="ECO:0000256" key="5">
    <source>
        <dbReference type="ARBA" id="ARBA00022729"/>
    </source>
</evidence>
<dbReference type="SUPFAM" id="SSF56112">
    <property type="entry name" value="Protein kinase-like (PK-like)"/>
    <property type="match status" value="1"/>
</dbReference>
<dbReference type="GO" id="GO:0005524">
    <property type="term" value="F:ATP binding"/>
    <property type="evidence" value="ECO:0007669"/>
    <property type="project" value="UniProtKB-UniRule"/>
</dbReference>
<keyword evidence="3" id="KW-0808">Transferase</keyword>
<evidence type="ECO:0000256" key="11">
    <source>
        <dbReference type="ARBA" id="ARBA00023157"/>
    </source>
</evidence>
<reference evidence="17" key="1">
    <citation type="journal article" date="2013" name="Nat. Biotechnol.">
        <title>Draft genome sequence of chickpea (Cicer arietinum) provides a resource for trait improvement.</title>
        <authorList>
            <person name="Varshney R.K."/>
            <person name="Song C."/>
            <person name="Saxena R.K."/>
            <person name="Azam S."/>
            <person name="Yu S."/>
            <person name="Sharpe A.G."/>
            <person name="Cannon S."/>
            <person name="Baek J."/>
            <person name="Rosen B.D."/>
            <person name="Tar'an B."/>
            <person name="Millan T."/>
            <person name="Zhang X."/>
            <person name="Ramsay L.D."/>
            <person name="Iwata A."/>
            <person name="Wang Y."/>
            <person name="Nelson W."/>
            <person name="Farmer A.D."/>
            <person name="Gaur P.M."/>
            <person name="Soderlund C."/>
            <person name="Penmetsa R.V."/>
            <person name="Xu C."/>
            <person name="Bharti A.K."/>
            <person name="He W."/>
            <person name="Winter P."/>
            <person name="Zhao S."/>
            <person name="Hane J.K."/>
            <person name="Carrasquilla-Garcia N."/>
            <person name="Condie J.A."/>
            <person name="Upadhyaya H.D."/>
            <person name="Luo M.C."/>
            <person name="Thudi M."/>
            <person name="Gowda C.L."/>
            <person name="Singh N.P."/>
            <person name="Lichtenzveig J."/>
            <person name="Gali K.K."/>
            <person name="Rubio J."/>
            <person name="Nadarajan N."/>
            <person name="Dolezel J."/>
            <person name="Bansal K.C."/>
            <person name="Xu X."/>
            <person name="Edwards D."/>
            <person name="Zhang G."/>
            <person name="Kahl G."/>
            <person name="Gil J."/>
            <person name="Singh K.B."/>
            <person name="Datta S.K."/>
            <person name="Jackson S.A."/>
            <person name="Wang J."/>
            <person name="Cook D.R."/>
        </authorList>
    </citation>
    <scope>NUCLEOTIDE SEQUENCE [LARGE SCALE GENOMIC DNA]</scope>
    <source>
        <strain evidence="17">cv. CDC Frontier</strain>
    </source>
</reference>
<dbReference type="SUPFAM" id="SSF54106">
    <property type="entry name" value="LysM domain"/>
    <property type="match status" value="1"/>
</dbReference>
<evidence type="ECO:0000256" key="14">
    <source>
        <dbReference type="SAM" id="SignalP"/>
    </source>
</evidence>
<dbReference type="SMART" id="SM00220">
    <property type="entry name" value="S_TKc"/>
    <property type="match status" value="1"/>
</dbReference>
<dbReference type="KEGG" id="cam:101509466"/>
<dbReference type="eggNOG" id="ENOG502QQIN">
    <property type="taxonomic scope" value="Eukaryota"/>
</dbReference>
<dbReference type="PROSITE" id="PS00107">
    <property type="entry name" value="PROTEIN_KINASE_ATP"/>
    <property type="match status" value="1"/>
</dbReference>
<dbReference type="PROSITE" id="PS51782">
    <property type="entry name" value="LYSM"/>
    <property type="match status" value="1"/>
</dbReference>
<accession>A0A1S2XKT9</accession>
<dbReference type="RefSeq" id="XP_004489790.1">
    <property type="nucleotide sequence ID" value="XM_004489733.3"/>
</dbReference>
<keyword evidence="4 13" id="KW-0812">Transmembrane</keyword>
<evidence type="ECO:0000256" key="10">
    <source>
        <dbReference type="ARBA" id="ARBA00023136"/>
    </source>
</evidence>
<dbReference type="InterPro" id="IPR011009">
    <property type="entry name" value="Kinase-like_dom_sf"/>
</dbReference>
<keyword evidence="8 12" id="KW-0067">ATP-binding</keyword>
<evidence type="ECO:0000313" key="17">
    <source>
        <dbReference type="Proteomes" id="UP000087171"/>
    </source>
</evidence>
<keyword evidence="17" id="KW-1185">Reference proteome</keyword>
<dbReference type="Pfam" id="PF00069">
    <property type="entry name" value="Pkinase"/>
    <property type="match status" value="1"/>
</dbReference>
<feature type="transmembrane region" description="Helical" evidence="13">
    <location>
        <begin position="224"/>
        <end position="245"/>
    </location>
</feature>
<reference evidence="18" key="2">
    <citation type="submission" date="2025-08" db="UniProtKB">
        <authorList>
            <consortium name="RefSeq"/>
        </authorList>
    </citation>
    <scope>IDENTIFICATION</scope>
    <source>
        <tissue evidence="18">Etiolated seedlings</tissue>
    </source>
</reference>
<dbReference type="PANTHER" id="PTHR46204">
    <property type="entry name" value="CHITIN ELICITOR RECEPTOR KINASE 1-RELATED"/>
    <property type="match status" value="1"/>
</dbReference>
<keyword evidence="10 13" id="KW-0472">Membrane</keyword>
<keyword evidence="11" id="KW-1015">Disulfide bond</keyword>
<dbReference type="InterPro" id="IPR036779">
    <property type="entry name" value="LysM_dom_sf"/>
</dbReference>
<feature type="signal peptide" evidence="14">
    <location>
        <begin position="1"/>
        <end position="24"/>
    </location>
</feature>
<evidence type="ECO:0000256" key="8">
    <source>
        <dbReference type="ARBA" id="ARBA00022840"/>
    </source>
</evidence>
<dbReference type="GO" id="GO:0005886">
    <property type="term" value="C:plasma membrane"/>
    <property type="evidence" value="ECO:0007669"/>
    <property type="project" value="UniProtKB-SubCell"/>
</dbReference>
<dbReference type="SMR" id="A0A1S2XKT9"/>
<dbReference type="FunFam" id="3.30.200.20:FF:000526">
    <property type="entry name" value="Kinase family protein"/>
    <property type="match status" value="1"/>
</dbReference>
<evidence type="ECO:0000313" key="18">
    <source>
        <dbReference type="RefSeq" id="XP_004489790.1"/>
    </source>
</evidence>
<dbReference type="InterPro" id="IPR000719">
    <property type="entry name" value="Prot_kinase_dom"/>
</dbReference>
<evidence type="ECO:0000259" key="15">
    <source>
        <dbReference type="PROSITE" id="PS50011"/>
    </source>
</evidence>
<keyword evidence="9 13" id="KW-1133">Transmembrane helix</keyword>
<name>A0A1S2XKT9_CICAR</name>
<dbReference type="PROSITE" id="PS00108">
    <property type="entry name" value="PROTEIN_KINASE_ST"/>
    <property type="match status" value="1"/>
</dbReference>
<keyword evidence="2" id="KW-1003">Cell membrane</keyword>
<organism evidence="17 18">
    <name type="scientific">Cicer arietinum</name>
    <name type="common">Chickpea</name>
    <name type="synonym">Garbanzo</name>
    <dbReference type="NCBI Taxonomy" id="3827"/>
    <lineage>
        <taxon>Eukaryota</taxon>
        <taxon>Viridiplantae</taxon>
        <taxon>Streptophyta</taxon>
        <taxon>Embryophyta</taxon>
        <taxon>Tracheophyta</taxon>
        <taxon>Spermatophyta</taxon>
        <taxon>Magnoliopsida</taxon>
        <taxon>eudicotyledons</taxon>
        <taxon>Gunneridae</taxon>
        <taxon>Pentapetalae</taxon>
        <taxon>rosids</taxon>
        <taxon>fabids</taxon>
        <taxon>Fabales</taxon>
        <taxon>Fabaceae</taxon>
        <taxon>Papilionoideae</taxon>
        <taxon>50 kb inversion clade</taxon>
        <taxon>NPAAA clade</taxon>
        <taxon>Hologalegina</taxon>
        <taxon>IRL clade</taxon>
        <taxon>Cicereae</taxon>
        <taxon>Cicer</taxon>
    </lineage>
</organism>
<dbReference type="Gene3D" id="3.10.350.10">
    <property type="entry name" value="LysM domain"/>
    <property type="match status" value="1"/>
</dbReference>
<dbReference type="InterPro" id="IPR008271">
    <property type="entry name" value="Ser/Thr_kinase_AS"/>
</dbReference>
<evidence type="ECO:0000256" key="2">
    <source>
        <dbReference type="ARBA" id="ARBA00022475"/>
    </source>
</evidence>
<feature type="domain" description="Protein kinase" evidence="15">
    <location>
        <begin position="309"/>
        <end position="589"/>
    </location>
</feature>
<keyword evidence="6 12" id="KW-0547">Nucleotide-binding</keyword>
<dbReference type="AlphaFoldDB" id="A0A1S2XKT9"/>
<evidence type="ECO:0000259" key="16">
    <source>
        <dbReference type="PROSITE" id="PS51782"/>
    </source>
</evidence>
<feature type="chain" id="PRO_5010237173" evidence="14">
    <location>
        <begin position="25"/>
        <end position="613"/>
    </location>
</feature>
<dbReference type="InterPro" id="IPR044812">
    <property type="entry name" value="CERK1/LYK3-like"/>
</dbReference>
<dbReference type="InterPro" id="IPR017441">
    <property type="entry name" value="Protein_kinase_ATP_BS"/>
</dbReference>
<keyword evidence="7" id="KW-0418">Kinase</keyword>
<comment type="subcellular location">
    <subcellularLocation>
        <location evidence="1">Cell membrane</location>
        <topology evidence="1">Single-pass membrane protein</topology>
    </subcellularLocation>
</comment>
<dbReference type="GO" id="GO:0045087">
    <property type="term" value="P:innate immune response"/>
    <property type="evidence" value="ECO:0007669"/>
    <property type="project" value="InterPro"/>
</dbReference>
<evidence type="ECO:0000256" key="9">
    <source>
        <dbReference type="ARBA" id="ARBA00022989"/>
    </source>
</evidence>
<dbReference type="OrthoDB" id="4062651at2759"/>
<protein>
    <submittedName>
        <fullName evidence="18">LysM domain receptor-like kinase 3</fullName>
    </submittedName>
</protein>
<dbReference type="STRING" id="3827.A0A1S2XKT9"/>
<gene>
    <name evidence="18" type="primary">LOC101509466</name>
</gene>
<evidence type="ECO:0000256" key="3">
    <source>
        <dbReference type="ARBA" id="ARBA00022679"/>
    </source>
</evidence>
<dbReference type="FunFam" id="1.10.510.10:FF:000468">
    <property type="entry name" value="PTI1-like tyrosine-protein kinase 3"/>
    <property type="match status" value="1"/>
</dbReference>
<evidence type="ECO:0000256" key="6">
    <source>
        <dbReference type="ARBA" id="ARBA00022741"/>
    </source>
</evidence>
<dbReference type="Gene3D" id="3.30.200.20">
    <property type="entry name" value="Phosphorylase Kinase, domain 1"/>
    <property type="match status" value="1"/>
</dbReference>
<dbReference type="PANTHER" id="PTHR46204:SF8">
    <property type="entry name" value="PROTEIN KINASE DOMAIN-CONTAINING PROTEIN"/>
    <property type="match status" value="1"/>
</dbReference>
<feature type="domain" description="LysM" evidence="16">
    <location>
        <begin position="157"/>
        <end position="203"/>
    </location>
</feature>
<evidence type="ECO:0000256" key="12">
    <source>
        <dbReference type="PROSITE-ProRule" id="PRU10141"/>
    </source>
</evidence>
<feature type="binding site" evidence="12">
    <location>
        <position position="337"/>
    </location>
    <ligand>
        <name>ATP</name>
        <dbReference type="ChEBI" id="CHEBI:30616"/>
    </ligand>
</feature>
<evidence type="ECO:0000256" key="7">
    <source>
        <dbReference type="ARBA" id="ARBA00022777"/>
    </source>
</evidence>
<keyword evidence="5 14" id="KW-0732">Signal</keyword>
<evidence type="ECO:0000256" key="4">
    <source>
        <dbReference type="ARBA" id="ARBA00022692"/>
    </source>
</evidence>
<dbReference type="GeneID" id="101509466"/>
<evidence type="ECO:0000256" key="1">
    <source>
        <dbReference type="ARBA" id="ARBA00004162"/>
    </source>
</evidence>
<dbReference type="PROSITE" id="PS50011">
    <property type="entry name" value="PROTEIN_KINASE_DOM"/>
    <property type="match status" value="1"/>
</dbReference>
<sequence>MSYLTQILSLFLILLASSLLSVFSIEVSIKNTYIEPFKCSTKIRTCNASLYHINYDQKIEQIAHFYSIGVSQIKPIIRSNKQDYLVKVPCSCKNTNDLSGYFYETNYMVSPNESFVDVNTLVYSGQAWQVNEDLVPNENVTINIPCGCSEFESQIVVTYTVQHSDTPNSIALMLNATVDGMVRMNQVLGPNPTFIDIGWVLYVPKELKGSPLSHGKGKKHKWEAIISILVSVTLLSVITMIVLILRRHKPYGTTKKDPKTVSKRSFGNRTISIRNHDFHKEYMEDATQFDPERPVIYAFEEIEDATNNFDETRRIGVGGYGTVYFGMLDDKEVAVKKMRSNKSKEFYAELKALCKIHHINIVELLGYASGDDHLYLVYEYVPNGSLSEHLHDPLLKGHQPLSWCARTQIALDAAKGVEYIHDYTKARYVHRDIKTSNILLDAKLRAKVADFGLAKLVERTNDEEFLATRLVGTPGYLPPESVKELQVTIKTDVFAFGVVLSELITGKRALFRDNQEANNMKSLIAVINKIFQDDDPVSALEATVDGNLLRSYPLEDVYKVAELSHWCLSENPVDRPEMKEMVVALSKIVMSSIEWEASLGGDSQVFSGVFDGR</sequence>
<dbReference type="Proteomes" id="UP000087171">
    <property type="component" value="Chromosome Ca2"/>
</dbReference>
<dbReference type="InterPro" id="IPR018392">
    <property type="entry name" value="LysM"/>
</dbReference>
<proteinExistence type="predicted"/>
<dbReference type="CDD" id="cd00118">
    <property type="entry name" value="LysM"/>
    <property type="match status" value="1"/>
</dbReference>
<dbReference type="Gene3D" id="1.10.510.10">
    <property type="entry name" value="Transferase(Phosphotransferase) domain 1"/>
    <property type="match status" value="1"/>
</dbReference>
<evidence type="ECO:0000256" key="13">
    <source>
        <dbReference type="SAM" id="Phobius"/>
    </source>
</evidence>
<dbReference type="GO" id="GO:0019199">
    <property type="term" value="F:transmembrane receptor protein kinase activity"/>
    <property type="evidence" value="ECO:0007669"/>
    <property type="project" value="InterPro"/>
</dbReference>